<organism evidence="7 8">
    <name type="scientific">Pelomonas cellulosilytica</name>
    <dbReference type="NCBI Taxonomy" id="2906762"/>
    <lineage>
        <taxon>Bacteria</taxon>
        <taxon>Pseudomonadati</taxon>
        <taxon>Pseudomonadota</taxon>
        <taxon>Betaproteobacteria</taxon>
        <taxon>Burkholderiales</taxon>
        <taxon>Sphaerotilaceae</taxon>
        <taxon>Roseateles</taxon>
    </lineage>
</organism>
<keyword evidence="4" id="KW-0175">Coiled coil</keyword>
<evidence type="ECO:0000256" key="5">
    <source>
        <dbReference type="SAM" id="Phobius"/>
    </source>
</evidence>
<gene>
    <name evidence="7" type="ORF">LXT13_18410</name>
</gene>
<keyword evidence="5" id="KW-0472">Membrane</keyword>
<dbReference type="PANTHER" id="PTHR43531">
    <property type="entry name" value="PROTEIN ICFG"/>
    <property type="match status" value="1"/>
</dbReference>
<dbReference type="Pfam" id="PF12729">
    <property type="entry name" value="4HB_MCP_1"/>
    <property type="match status" value="1"/>
</dbReference>
<dbReference type="CDD" id="cd11386">
    <property type="entry name" value="MCP_signal"/>
    <property type="match status" value="1"/>
</dbReference>
<protein>
    <submittedName>
        <fullName evidence="7">Methyl-accepting chemotaxis protein</fullName>
    </submittedName>
</protein>
<sequence>MSTKLIGGFVGVVLMGTLVAAVGIFGMHRINEYNDALYQRELLGISYVKEANINLIYAGRARANFMLATSEDARTKARGDFDKAVADLRRWLEKSRPLFVTDKGKALYADTIAVVEPWLAAVTKVLNVASTRPYLSNDAELQALVKASSQLNRQLDEQLTALTKEKESLGLATAQEGLQLYERLSWLMIGLTVFSGLFGLVVGVMLTRGLNRQLGGEPGDVAALAGAIAQGDLTTSIDVSEAKPGSVVAAMDGMQRALRDVVASVRAGSESIATASAQIAQGNSDLSQRTEEQASALEETSATMQQLNATVRATAESAHQADSLARASSAKATEGGGVVDDVVQTMRGIQQSSGKIAEIINVIDGIAFQTNILALNAAVEAARAGEQGRGFAVVAGEVRTLAQRSATAAREIKSLITASVEQIEQGTTQVDTAGAAMQDIVGSIQRVADIVGEISSASREQSTGVSQVEGAVAQMDQVTQQNAALVEQSAAAAESLRQQAQQLLQAVAVFKLQRAAP</sequence>
<dbReference type="InterPro" id="IPR051310">
    <property type="entry name" value="MCP_chemotaxis"/>
</dbReference>
<dbReference type="PRINTS" id="PR00260">
    <property type="entry name" value="CHEMTRNSDUCR"/>
</dbReference>
<feature type="transmembrane region" description="Helical" evidence="5">
    <location>
        <begin position="184"/>
        <end position="206"/>
    </location>
</feature>
<keyword evidence="5" id="KW-1133">Transmembrane helix</keyword>
<evidence type="ECO:0000259" key="6">
    <source>
        <dbReference type="PROSITE" id="PS50111"/>
    </source>
</evidence>
<evidence type="ECO:0000256" key="3">
    <source>
        <dbReference type="PROSITE-ProRule" id="PRU00284"/>
    </source>
</evidence>
<dbReference type="PROSITE" id="PS50111">
    <property type="entry name" value="CHEMOTAXIS_TRANSDUC_2"/>
    <property type="match status" value="1"/>
</dbReference>
<dbReference type="Proteomes" id="UP001200741">
    <property type="component" value="Unassembled WGS sequence"/>
</dbReference>
<reference evidence="7 8" key="1">
    <citation type="submission" date="2021-12" db="EMBL/GenBank/DDBJ databases">
        <title>Genome seq of P8.</title>
        <authorList>
            <person name="Seo T."/>
        </authorList>
    </citation>
    <scope>NUCLEOTIDE SEQUENCE [LARGE SCALE GENOMIC DNA]</scope>
    <source>
        <strain evidence="7 8">P8</strain>
    </source>
</reference>
<dbReference type="PANTHER" id="PTHR43531:SF14">
    <property type="entry name" value="METHYL-ACCEPTING CHEMOTAXIS PROTEIN I-RELATED"/>
    <property type="match status" value="1"/>
</dbReference>
<keyword evidence="3" id="KW-0807">Transducer</keyword>
<feature type="transmembrane region" description="Helical" evidence="5">
    <location>
        <begin position="6"/>
        <end position="27"/>
    </location>
</feature>
<dbReference type="EMBL" id="JAJTWU010000007">
    <property type="protein sequence ID" value="MCE4556371.1"/>
    <property type="molecule type" value="Genomic_DNA"/>
</dbReference>
<comment type="similarity">
    <text evidence="2">Belongs to the methyl-accepting chemotaxis (MCP) protein family.</text>
</comment>
<feature type="domain" description="Methyl-accepting transducer" evidence="6">
    <location>
        <begin position="268"/>
        <end position="497"/>
    </location>
</feature>
<dbReference type="SMART" id="SM00283">
    <property type="entry name" value="MA"/>
    <property type="match status" value="1"/>
</dbReference>
<dbReference type="InterPro" id="IPR004090">
    <property type="entry name" value="Chemotax_Me-accpt_rcpt"/>
</dbReference>
<evidence type="ECO:0000313" key="8">
    <source>
        <dbReference type="Proteomes" id="UP001200741"/>
    </source>
</evidence>
<name>A0ABS8Y0F5_9BURK</name>
<feature type="coiled-coil region" evidence="4">
    <location>
        <begin position="145"/>
        <end position="172"/>
    </location>
</feature>
<evidence type="ECO:0000313" key="7">
    <source>
        <dbReference type="EMBL" id="MCE4556371.1"/>
    </source>
</evidence>
<dbReference type="SUPFAM" id="SSF58104">
    <property type="entry name" value="Methyl-accepting chemotaxis protein (MCP) signaling domain"/>
    <property type="match status" value="1"/>
</dbReference>
<keyword evidence="1" id="KW-0488">Methylation</keyword>
<dbReference type="Gene3D" id="1.10.287.950">
    <property type="entry name" value="Methyl-accepting chemotaxis protein"/>
    <property type="match status" value="1"/>
</dbReference>
<dbReference type="RefSeq" id="WP_233373408.1">
    <property type="nucleotide sequence ID" value="NZ_JAJTWU010000007.1"/>
</dbReference>
<proteinExistence type="inferred from homology"/>
<evidence type="ECO:0000256" key="4">
    <source>
        <dbReference type="SAM" id="Coils"/>
    </source>
</evidence>
<keyword evidence="5" id="KW-0812">Transmembrane</keyword>
<comment type="caution">
    <text evidence="7">The sequence shown here is derived from an EMBL/GenBank/DDBJ whole genome shotgun (WGS) entry which is preliminary data.</text>
</comment>
<dbReference type="InterPro" id="IPR004089">
    <property type="entry name" value="MCPsignal_dom"/>
</dbReference>
<dbReference type="Pfam" id="PF00015">
    <property type="entry name" value="MCPsignal"/>
    <property type="match status" value="1"/>
</dbReference>
<accession>A0ABS8Y0F5</accession>
<evidence type="ECO:0000256" key="2">
    <source>
        <dbReference type="ARBA" id="ARBA00029447"/>
    </source>
</evidence>
<evidence type="ECO:0000256" key="1">
    <source>
        <dbReference type="ARBA" id="ARBA00022481"/>
    </source>
</evidence>
<feature type="coiled-coil region" evidence="4">
    <location>
        <begin position="468"/>
        <end position="513"/>
    </location>
</feature>
<dbReference type="InterPro" id="IPR024478">
    <property type="entry name" value="HlyB_4HB_MCP"/>
</dbReference>
<keyword evidence="8" id="KW-1185">Reference proteome</keyword>